<feature type="binding site" evidence="2">
    <location>
        <position position="193"/>
    </location>
    <ligand>
        <name>Mg(2+)</name>
        <dbReference type="ChEBI" id="CHEBI:18420"/>
    </ligand>
</feature>
<feature type="binding site" evidence="2">
    <location>
        <position position="12"/>
    </location>
    <ligand>
        <name>Mg(2+)</name>
        <dbReference type="ChEBI" id="CHEBI:18420"/>
    </ligand>
</feature>
<feature type="binding site" evidence="2">
    <location>
        <position position="61"/>
    </location>
    <ligand>
        <name>substrate</name>
    </ligand>
</feature>
<keyword evidence="1 2" id="KW-0808">Transferase</keyword>
<keyword evidence="2" id="KW-0460">Magnesium</keyword>
<feature type="binding site" evidence="2">
    <location>
        <position position="17"/>
    </location>
    <ligand>
        <name>substrate</name>
    </ligand>
</feature>
<dbReference type="PANTHER" id="PTHR10291:SF0">
    <property type="entry name" value="DEHYDRODOLICHYL DIPHOSPHATE SYNTHASE 2"/>
    <property type="match status" value="1"/>
</dbReference>
<comment type="subunit">
    <text evidence="2">Homodimer.</text>
</comment>
<feature type="binding site" evidence="2">
    <location>
        <begin position="57"/>
        <end position="59"/>
    </location>
    <ligand>
        <name>substrate</name>
    </ligand>
</feature>
<dbReference type="Pfam" id="PF01255">
    <property type="entry name" value="Prenyltransf"/>
    <property type="match status" value="1"/>
</dbReference>
<reference evidence="3 4" key="1">
    <citation type="submission" date="2020-08" db="EMBL/GenBank/DDBJ databases">
        <title>Genome sequence of Erysipelothrix inopinata DSM 15511T.</title>
        <authorList>
            <person name="Hyun D.-W."/>
            <person name="Bae J.-W."/>
        </authorList>
    </citation>
    <scope>NUCLEOTIDE SEQUENCE [LARGE SCALE GENOMIC DNA]</scope>
    <source>
        <strain evidence="3 4">DSM 15511</strain>
    </source>
</reference>
<comment type="similarity">
    <text evidence="2">Belongs to the UPP synthase family.</text>
</comment>
<dbReference type="Gene3D" id="3.40.1180.10">
    <property type="entry name" value="Decaprenyl diphosphate synthase-like"/>
    <property type="match status" value="1"/>
</dbReference>
<gene>
    <name evidence="3" type="ORF">H9L01_10265</name>
</gene>
<comment type="function">
    <text evidence="2">Catalyzes the condensation of isopentenyl diphosphate (IPP) with allylic pyrophosphates generating different type of terpenoids.</text>
</comment>
<dbReference type="InterPro" id="IPR018520">
    <property type="entry name" value="UPP_synth-like_CS"/>
</dbReference>
<dbReference type="PROSITE" id="PS01066">
    <property type="entry name" value="UPP_SYNTHASE"/>
    <property type="match status" value="1"/>
</dbReference>
<name>A0A7G9RYQ7_9FIRM</name>
<dbReference type="GO" id="GO:0000287">
    <property type="term" value="F:magnesium ion binding"/>
    <property type="evidence" value="ECO:0007669"/>
    <property type="project" value="UniProtKB-UniRule"/>
</dbReference>
<dbReference type="KEGG" id="eio:H9L01_10265"/>
<evidence type="ECO:0000313" key="3">
    <source>
        <dbReference type="EMBL" id="QNN60732.1"/>
    </source>
</evidence>
<feature type="binding site" evidence="2">
    <location>
        <position position="25"/>
    </location>
    <ligand>
        <name>substrate</name>
    </ligand>
</feature>
<accession>A0A7G9RYQ7</accession>
<comment type="cofactor">
    <cofactor evidence="2">
        <name>Mg(2+)</name>
        <dbReference type="ChEBI" id="CHEBI:18420"/>
    </cofactor>
    <text evidence="2">Binds 2 magnesium ions per subunit.</text>
</comment>
<dbReference type="FunFam" id="3.40.1180.10:FF:000001">
    <property type="entry name" value="(2E,6E)-farnesyl-diphosphate-specific ditrans,polycis-undecaprenyl-diphosphate synthase"/>
    <property type="match status" value="1"/>
</dbReference>
<dbReference type="EC" id="2.5.1.-" evidence="2"/>
<protein>
    <recommendedName>
        <fullName evidence="2">Isoprenyl transferase</fullName>
        <ecNumber evidence="2">2.5.1.-</ecNumber>
    </recommendedName>
</protein>
<evidence type="ECO:0000256" key="2">
    <source>
        <dbReference type="HAMAP-Rule" id="MF_01139"/>
    </source>
</evidence>
<feature type="binding site" evidence="2">
    <location>
        <begin position="180"/>
        <end position="182"/>
    </location>
    <ligand>
        <name>substrate</name>
    </ligand>
</feature>
<dbReference type="PANTHER" id="PTHR10291">
    <property type="entry name" value="DEHYDRODOLICHYL DIPHOSPHATE SYNTHASE FAMILY MEMBER"/>
    <property type="match status" value="1"/>
</dbReference>
<dbReference type="CDD" id="cd00475">
    <property type="entry name" value="Cis_IPPS"/>
    <property type="match status" value="1"/>
</dbReference>
<feature type="active site" description="Proton acceptor" evidence="2">
    <location>
        <position position="60"/>
    </location>
</feature>
<feature type="active site" evidence="2">
    <location>
        <position position="12"/>
    </location>
</feature>
<dbReference type="InterPro" id="IPR036424">
    <property type="entry name" value="UPP_synth-like_sf"/>
</dbReference>
<evidence type="ECO:0000313" key="4">
    <source>
        <dbReference type="Proteomes" id="UP000515928"/>
    </source>
</evidence>
<dbReference type="RefSeq" id="WP_187533855.1">
    <property type="nucleotide sequence ID" value="NZ_CBCSHU010000023.1"/>
</dbReference>
<dbReference type="Proteomes" id="UP000515928">
    <property type="component" value="Chromosome"/>
</dbReference>
<dbReference type="SUPFAM" id="SSF64005">
    <property type="entry name" value="Undecaprenyl diphosphate synthase"/>
    <property type="match status" value="1"/>
</dbReference>
<dbReference type="AlphaFoldDB" id="A0A7G9RYQ7"/>
<dbReference type="InterPro" id="IPR001441">
    <property type="entry name" value="UPP_synth-like"/>
</dbReference>
<sequence>MESCKHVAIIMDGNGRWAKKQKKTRSFGHYYGSENVREIALRALDMGVEVITLYAFSTENWKRPQEEIDYLMKLPAIFFEKFLKELMERGIRIETIGDLTKIPERTRKVMENAVERTKNNDKLVLNFALNYGARDEIVRAVNRIADSGISNITERDFSLYLDTKDLPDVDLLIRTGGEQRLSNYLLWQLAYAELMFVDLPWPEFGPDEFEACLVDFDSRNRRFGGL</sequence>
<dbReference type="NCBIfam" id="TIGR00055">
    <property type="entry name" value="uppS"/>
    <property type="match status" value="1"/>
</dbReference>
<dbReference type="NCBIfam" id="NF011405">
    <property type="entry name" value="PRK14830.1"/>
    <property type="match status" value="1"/>
</dbReference>
<proteinExistence type="inferred from homology"/>
<dbReference type="EMBL" id="CP060715">
    <property type="protein sequence ID" value="QNN60732.1"/>
    <property type="molecule type" value="Genomic_DNA"/>
</dbReference>
<keyword evidence="4" id="KW-1185">Reference proteome</keyword>
<evidence type="ECO:0000256" key="1">
    <source>
        <dbReference type="ARBA" id="ARBA00022679"/>
    </source>
</evidence>
<feature type="binding site" evidence="2">
    <location>
        <begin position="13"/>
        <end position="16"/>
    </location>
    <ligand>
        <name>substrate</name>
    </ligand>
</feature>
<organism evidence="3 4">
    <name type="scientific">Erysipelothrix inopinata</name>
    <dbReference type="NCBI Taxonomy" id="225084"/>
    <lineage>
        <taxon>Bacteria</taxon>
        <taxon>Bacillati</taxon>
        <taxon>Bacillota</taxon>
        <taxon>Erysipelotrichia</taxon>
        <taxon>Erysipelotrichales</taxon>
        <taxon>Erysipelotrichaceae</taxon>
        <taxon>Erysipelothrix</taxon>
    </lineage>
</organism>
<dbReference type="GO" id="GO:0016094">
    <property type="term" value="P:polyprenol biosynthetic process"/>
    <property type="evidence" value="ECO:0007669"/>
    <property type="project" value="TreeGrafter"/>
</dbReference>
<feature type="binding site" evidence="2">
    <location>
        <position position="63"/>
    </location>
    <ligand>
        <name>substrate</name>
    </ligand>
</feature>
<keyword evidence="2" id="KW-0479">Metal-binding</keyword>
<dbReference type="HAMAP" id="MF_01139">
    <property type="entry name" value="ISPT"/>
    <property type="match status" value="1"/>
</dbReference>
<feature type="binding site" evidence="2">
    <location>
        <position position="29"/>
    </location>
    <ligand>
        <name>substrate</name>
    </ligand>
</feature>
<dbReference type="GO" id="GO:0045547">
    <property type="term" value="F:ditrans,polycis-polyprenyl diphosphate synthase [(2E,6E)-farnesyl diphosphate specific] activity"/>
    <property type="evidence" value="ECO:0007669"/>
    <property type="project" value="TreeGrafter"/>
</dbReference>
<feature type="binding site" evidence="2">
    <location>
        <position position="174"/>
    </location>
    <ligand>
        <name>substrate</name>
    </ligand>
</feature>